<evidence type="ECO:0000256" key="5">
    <source>
        <dbReference type="ARBA" id="ARBA00022692"/>
    </source>
</evidence>
<feature type="transmembrane region" description="Helical" evidence="14">
    <location>
        <begin position="258"/>
        <end position="278"/>
    </location>
</feature>
<reference evidence="17 18" key="1">
    <citation type="submission" date="2024-04" db="EMBL/GenBank/DDBJ databases">
        <authorList>
            <person name="Fracassetti M."/>
        </authorList>
    </citation>
    <scope>NUCLEOTIDE SEQUENCE [LARGE SCALE GENOMIC DNA]</scope>
</reference>
<feature type="signal peptide" evidence="15">
    <location>
        <begin position="1"/>
        <end position="24"/>
    </location>
</feature>
<evidence type="ECO:0000256" key="4">
    <source>
        <dbReference type="ARBA" id="ARBA00022581"/>
    </source>
</evidence>
<keyword evidence="18" id="KW-1185">Reference proteome</keyword>
<organism evidence="17 18">
    <name type="scientific">Linum trigynum</name>
    <dbReference type="NCBI Taxonomy" id="586398"/>
    <lineage>
        <taxon>Eukaryota</taxon>
        <taxon>Viridiplantae</taxon>
        <taxon>Streptophyta</taxon>
        <taxon>Embryophyta</taxon>
        <taxon>Tracheophyta</taxon>
        <taxon>Spermatophyta</taxon>
        <taxon>Magnoliopsida</taxon>
        <taxon>eudicotyledons</taxon>
        <taxon>Gunneridae</taxon>
        <taxon>Pentapetalae</taxon>
        <taxon>rosids</taxon>
        <taxon>fabids</taxon>
        <taxon>Malpighiales</taxon>
        <taxon>Linaceae</taxon>
        <taxon>Linum</taxon>
    </lineage>
</organism>
<proteinExistence type="inferred from homology"/>
<evidence type="ECO:0000256" key="12">
    <source>
        <dbReference type="ARBA" id="ARBA00024184"/>
    </source>
</evidence>
<keyword evidence="8" id="KW-0965">Cell junction</keyword>
<sequence length="316" mass="32879">MAATTRTLTLLLTLLLLTVGGASTSLDTFVYGGCSRLKFSPGSPYESTLNSLLTSLVSSASFSLYNNFTSTAGPVLYGLYQCRGDLSVTACRTCVAGAVARLAALCPPDSAGAAVQLDGCFVRYDNVSFLGVQDRTVVLKKCGGYDASGGASAARRDAVLDYVAAGGGKAYRVGGSGGDVYAVAQCVQDLSGGQCQDCVSAAVGVLKSDCGAAAAWGDAFLGKCYARFSEGGAHSRAGGHGNNDDKDDNNDVEIEKTLAILIGLIAGVALLIVFLSFLRQLCQKGKGYNPSLLFTSFSFPLIMKYTLVCFFFFLND</sequence>
<name>A0AAV2EY30_9ROSI</name>
<dbReference type="AlphaFoldDB" id="A0AAV2EY30"/>
<dbReference type="PROSITE" id="PS51473">
    <property type="entry name" value="GNK2"/>
    <property type="match status" value="2"/>
</dbReference>
<evidence type="ECO:0000256" key="3">
    <source>
        <dbReference type="ARBA" id="ARBA00022475"/>
    </source>
</evidence>
<feature type="domain" description="Gnk2-homologous" evidence="16">
    <location>
        <begin position="27"/>
        <end position="129"/>
    </location>
</feature>
<dbReference type="Proteomes" id="UP001497516">
    <property type="component" value="Chromosome 5"/>
</dbReference>
<evidence type="ECO:0000256" key="14">
    <source>
        <dbReference type="SAM" id="Phobius"/>
    </source>
</evidence>
<feature type="chain" id="PRO_5043976784" description="Gnk2-homologous domain-containing protein" evidence="15">
    <location>
        <begin position="25"/>
        <end position="316"/>
    </location>
</feature>
<keyword evidence="2" id="KW-0813">Transport</keyword>
<evidence type="ECO:0000256" key="11">
    <source>
        <dbReference type="ARBA" id="ARBA00023157"/>
    </source>
</evidence>
<feature type="domain" description="Gnk2-homologous" evidence="16">
    <location>
        <begin position="134"/>
        <end position="233"/>
    </location>
</feature>
<dbReference type="InterPro" id="IPR002902">
    <property type="entry name" value="GNK2"/>
</dbReference>
<dbReference type="Gene3D" id="3.30.430.20">
    <property type="entry name" value="Gnk2 domain, C-X8-C-X2-C motif"/>
    <property type="match status" value="2"/>
</dbReference>
<evidence type="ECO:0000256" key="2">
    <source>
        <dbReference type="ARBA" id="ARBA00022448"/>
    </source>
</evidence>
<dbReference type="InterPro" id="IPR051378">
    <property type="entry name" value="Cell2Cell_Antifungal"/>
</dbReference>
<feature type="transmembrane region" description="Helical" evidence="14">
    <location>
        <begin position="290"/>
        <end position="314"/>
    </location>
</feature>
<dbReference type="Pfam" id="PF01657">
    <property type="entry name" value="Stress-antifung"/>
    <property type="match status" value="2"/>
</dbReference>
<dbReference type="GO" id="GO:0005886">
    <property type="term" value="C:plasma membrane"/>
    <property type="evidence" value="ECO:0007669"/>
    <property type="project" value="UniProtKB-SubCell"/>
</dbReference>
<dbReference type="FunFam" id="3.30.430.20:FF:000001">
    <property type="entry name" value="cysteine-rich repeat secretory protein 3"/>
    <property type="match status" value="1"/>
</dbReference>
<evidence type="ECO:0000259" key="16">
    <source>
        <dbReference type="PROSITE" id="PS51473"/>
    </source>
</evidence>
<keyword evidence="7" id="KW-0677">Repeat</keyword>
<evidence type="ECO:0000256" key="15">
    <source>
        <dbReference type="SAM" id="SignalP"/>
    </source>
</evidence>
<comment type="similarity">
    <text evidence="13">Belongs to the cysteine-rich repeat secretory protein family. Plasmodesmata-located proteins (PDLD) subfamily.</text>
</comment>
<comment type="subcellular location">
    <subcellularLocation>
        <location evidence="12">Cell junction</location>
        <location evidence="12">Plasmodesma</location>
    </subcellularLocation>
    <subcellularLocation>
        <location evidence="1">Cell membrane</location>
        <topology evidence="1">Single-pass type I membrane protein</topology>
    </subcellularLocation>
</comment>
<dbReference type="CDD" id="cd23509">
    <property type="entry name" value="Gnk2-like"/>
    <property type="match status" value="2"/>
</dbReference>
<evidence type="ECO:0000256" key="8">
    <source>
        <dbReference type="ARBA" id="ARBA00022949"/>
    </source>
</evidence>
<keyword evidence="4" id="KW-0945">Host-virus interaction</keyword>
<keyword evidence="9 14" id="KW-1133">Transmembrane helix</keyword>
<dbReference type="GO" id="GO:0009506">
    <property type="term" value="C:plasmodesma"/>
    <property type="evidence" value="ECO:0007669"/>
    <property type="project" value="UniProtKB-SubCell"/>
</dbReference>
<keyword evidence="5 14" id="KW-0812">Transmembrane</keyword>
<evidence type="ECO:0000256" key="6">
    <source>
        <dbReference type="ARBA" id="ARBA00022729"/>
    </source>
</evidence>
<evidence type="ECO:0000256" key="7">
    <source>
        <dbReference type="ARBA" id="ARBA00022737"/>
    </source>
</evidence>
<evidence type="ECO:0000256" key="10">
    <source>
        <dbReference type="ARBA" id="ARBA00023136"/>
    </source>
</evidence>
<dbReference type="GO" id="GO:0042742">
    <property type="term" value="P:defense response to bacterium"/>
    <property type="evidence" value="ECO:0007669"/>
    <property type="project" value="TreeGrafter"/>
</dbReference>
<evidence type="ECO:0000256" key="1">
    <source>
        <dbReference type="ARBA" id="ARBA00004251"/>
    </source>
</evidence>
<gene>
    <name evidence="17" type="ORF">LTRI10_LOCUS31560</name>
</gene>
<keyword evidence="10 14" id="KW-0472">Membrane</keyword>
<dbReference type="PANTHER" id="PTHR32080:SF31">
    <property type="entry name" value="PLASMODESMATA-LOCATED PROTEIN 6"/>
    <property type="match status" value="1"/>
</dbReference>
<dbReference type="InterPro" id="IPR038408">
    <property type="entry name" value="GNK2_sf"/>
</dbReference>
<protein>
    <recommendedName>
        <fullName evidence="16">Gnk2-homologous domain-containing protein</fullName>
    </recommendedName>
</protein>
<evidence type="ECO:0000313" key="17">
    <source>
        <dbReference type="EMBL" id="CAL1390799.1"/>
    </source>
</evidence>
<keyword evidence="3" id="KW-1003">Cell membrane</keyword>
<accession>A0AAV2EY30</accession>
<evidence type="ECO:0000256" key="13">
    <source>
        <dbReference type="ARBA" id="ARBA00038393"/>
    </source>
</evidence>
<dbReference type="PANTHER" id="PTHR32080">
    <property type="entry name" value="ANTIFUNGAL PROTEIN GINKBILOBIN-2-LIKE"/>
    <property type="match status" value="1"/>
</dbReference>
<evidence type="ECO:0000256" key="9">
    <source>
        <dbReference type="ARBA" id="ARBA00022989"/>
    </source>
</evidence>
<keyword evidence="6 15" id="KW-0732">Signal</keyword>
<evidence type="ECO:0000313" key="18">
    <source>
        <dbReference type="Proteomes" id="UP001497516"/>
    </source>
</evidence>
<keyword evidence="11" id="KW-1015">Disulfide bond</keyword>
<dbReference type="EMBL" id="OZ034818">
    <property type="protein sequence ID" value="CAL1390799.1"/>
    <property type="molecule type" value="Genomic_DNA"/>
</dbReference>